<name>A0AAE9WKP8_9SCHI</name>
<gene>
    <name evidence="2" type="ORF">SOMG_04739</name>
</gene>
<dbReference type="EMBL" id="CP115613">
    <property type="protein sequence ID" value="WBW75533.1"/>
    <property type="molecule type" value="Genomic_DNA"/>
</dbReference>
<dbReference type="InterPro" id="IPR015942">
    <property type="entry name" value="Asp/Glu/hydantoin_racemase"/>
</dbReference>
<accession>A0AAE9WKP8</accession>
<dbReference type="PANTHER" id="PTHR28047:SF6">
    <property type="entry name" value="CN HYDROLASE DOMAIN-CONTAINING PROTEIN"/>
    <property type="match status" value="1"/>
</dbReference>
<dbReference type="KEGG" id="som:SOMG_04739"/>
<dbReference type="GeneID" id="80878207"/>
<reference evidence="2 3" key="1">
    <citation type="journal article" date="2023" name="G3 (Bethesda)">
        <title>A high-quality reference genome for the fission yeast Schizosaccharomyces osmophilus.</title>
        <authorList>
            <person name="Jia G.S."/>
            <person name="Zhang W.C."/>
            <person name="Liang Y."/>
            <person name="Liu X.H."/>
            <person name="Rhind N."/>
            <person name="Pidoux A."/>
            <person name="Brysch-Herzberg M."/>
            <person name="Du L.L."/>
        </authorList>
    </citation>
    <scope>NUCLEOTIDE SEQUENCE [LARGE SCALE GENOMIC DNA]</scope>
    <source>
        <strain evidence="2 3">CBS 15793</strain>
    </source>
</reference>
<organism evidence="2 3">
    <name type="scientific">Schizosaccharomyces osmophilus</name>
    <dbReference type="NCBI Taxonomy" id="2545709"/>
    <lineage>
        <taxon>Eukaryota</taxon>
        <taxon>Fungi</taxon>
        <taxon>Dikarya</taxon>
        <taxon>Ascomycota</taxon>
        <taxon>Taphrinomycotina</taxon>
        <taxon>Schizosaccharomycetes</taxon>
        <taxon>Schizosaccharomycetales</taxon>
        <taxon>Schizosaccharomycetaceae</taxon>
        <taxon>Schizosaccharomyces</taxon>
    </lineage>
</organism>
<dbReference type="GO" id="GO:0047661">
    <property type="term" value="F:amino-acid racemase activity"/>
    <property type="evidence" value="ECO:0007669"/>
    <property type="project" value="InterPro"/>
</dbReference>
<evidence type="ECO:0000313" key="3">
    <source>
        <dbReference type="Proteomes" id="UP001212411"/>
    </source>
</evidence>
<dbReference type="FunFam" id="3.40.50.12500:FF:000001">
    <property type="entry name" value="Putative hydantoin racemase"/>
    <property type="match status" value="1"/>
</dbReference>
<evidence type="ECO:0000256" key="1">
    <source>
        <dbReference type="ARBA" id="ARBA00038414"/>
    </source>
</evidence>
<dbReference type="AlphaFoldDB" id="A0AAE9WKP8"/>
<comment type="similarity">
    <text evidence="1">Belongs to the HyuE racemase family.</text>
</comment>
<evidence type="ECO:0000313" key="2">
    <source>
        <dbReference type="EMBL" id="WBW75533.1"/>
    </source>
</evidence>
<dbReference type="Gene3D" id="3.40.50.12500">
    <property type="match status" value="1"/>
</dbReference>
<dbReference type="RefSeq" id="XP_056039776.1">
    <property type="nucleotide sequence ID" value="XM_056183518.1"/>
</dbReference>
<dbReference type="PANTHER" id="PTHR28047">
    <property type="entry name" value="PROTEIN DCG1"/>
    <property type="match status" value="1"/>
</dbReference>
<proteinExistence type="inferred from homology"/>
<protein>
    <submittedName>
        <fullName evidence="2">Hydantoin racemase family</fullName>
    </submittedName>
</protein>
<dbReference type="InterPro" id="IPR052186">
    <property type="entry name" value="Hydantoin_racemase-like"/>
</dbReference>
<dbReference type="InterPro" id="IPR053714">
    <property type="entry name" value="Iso_Racemase_Enz_sf"/>
</dbReference>
<keyword evidence="3" id="KW-1185">Reference proteome</keyword>
<sequence>MVRILVINPNSTVEMTNNVKKVLDSCTPLDVELQYLSGPPNGPASIESVFDGILTASFVMRHFKQNPPQCDAFLVACYSDHPLVSALREAYKKPCLGIMQASIFAALSLGRKVAIVTTTKRYEPLLSAGVRAMGISDSVFAGVVSTGLTPLELESKPRTEVDALVQKSSRRAVQELGADVICLGCAGMAHMVEVVQQAVGPDVPVVEGAKAGVGMLTSLVQMSLFTSKVGAYQAIPF</sequence>
<dbReference type="Pfam" id="PF01177">
    <property type="entry name" value="Asp_Glu_race"/>
    <property type="match status" value="1"/>
</dbReference>
<dbReference type="Proteomes" id="UP001212411">
    <property type="component" value="Chromosome 3"/>
</dbReference>